<dbReference type="InterPro" id="IPR001991">
    <property type="entry name" value="Na-dicarboxylate_symporter"/>
</dbReference>
<dbReference type="GO" id="GO:0015138">
    <property type="term" value="F:fumarate transmembrane transporter activity"/>
    <property type="evidence" value="ECO:0007669"/>
    <property type="project" value="TreeGrafter"/>
</dbReference>
<dbReference type="PANTHER" id="PTHR42865:SF1">
    <property type="entry name" value="AEROBIC C4-DICARBOXYLATE TRANSPORT PROTEIN"/>
    <property type="match status" value="1"/>
</dbReference>
<dbReference type="SUPFAM" id="SSF118215">
    <property type="entry name" value="Proton glutamate symport protein"/>
    <property type="match status" value="1"/>
</dbReference>
<evidence type="ECO:0000256" key="5">
    <source>
        <dbReference type="ARBA" id="ARBA00023136"/>
    </source>
</evidence>
<evidence type="ECO:0000256" key="2">
    <source>
        <dbReference type="ARBA" id="ARBA00022448"/>
    </source>
</evidence>
<keyword evidence="5 6" id="KW-0472">Membrane</keyword>
<comment type="caution">
    <text evidence="7">The sequence shown here is derived from an EMBL/GenBank/DDBJ whole genome shotgun (WGS) entry which is preliminary data.</text>
</comment>
<dbReference type="PANTHER" id="PTHR42865">
    <property type="entry name" value="PROTON/GLUTAMATE-ASPARTATE SYMPORTER"/>
    <property type="match status" value="1"/>
</dbReference>
<comment type="subcellular location">
    <subcellularLocation>
        <location evidence="1 6">Membrane</location>
        <topology evidence="1 6">Multi-pass membrane protein</topology>
    </subcellularLocation>
</comment>
<dbReference type="Pfam" id="PF00375">
    <property type="entry name" value="SDF"/>
    <property type="match status" value="1"/>
</dbReference>
<evidence type="ECO:0000256" key="4">
    <source>
        <dbReference type="ARBA" id="ARBA00022989"/>
    </source>
</evidence>
<dbReference type="GO" id="GO:0070778">
    <property type="term" value="P:L-aspartate transmembrane transport"/>
    <property type="evidence" value="ECO:0007669"/>
    <property type="project" value="TreeGrafter"/>
</dbReference>
<keyword evidence="2 6" id="KW-0813">Transport</keyword>
<protein>
    <recommendedName>
        <fullName evidence="6">Amino acid transporter</fullName>
    </recommendedName>
</protein>
<dbReference type="GO" id="GO:0015141">
    <property type="term" value="F:succinate transmembrane transporter activity"/>
    <property type="evidence" value="ECO:0007669"/>
    <property type="project" value="TreeGrafter"/>
</dbReference>
<feature type="transmembrane region" description="Helical" evidence="6">
    <location>
        <begin position="57"/>
        <end position="79"/>
    </location>
</feature>
<comment type="caution">
    <text evidence="6">Lacks conserved residue(s) required for the propagation of feature annotation.</text>
</comment>
<evidence type="ECO:0000313" key="7">
    <source>
        <dbReference type="EMBL" id="GFD26712.1"/>
    </source>
</evidence>
<sequence>MVLGIAFGFLAPETAASFKILGDIFLKLIKTAVAPLVFFTVVHGIASAGDIKRVGKLGLRALIYFEVLSTVALAIGLVWGNLLQIGSGMHDAHPSSATAAAASAAVAKGHGPVSTMDFIYGIFPDNFVGAFAGGQLLQV</sequence>
<dbReference type="AlphaFoldDB" id="A0A699UTP0"/>
<keyword evidence="3 6" id="KW-0812">Transmembrane</keyword>
<dbReference type="InterPro" id="IPR036458">
    <property type="entry name" value="Na:dicarbo_symporter_sf"/>
</dbReference>
<accession>A0A699UTP0</accession>
<proteinExistence type="inferred from homology"/>
<dbReference type="GO" id="GO:0015366">
    <property type="term" value="F:malate:proton symporter activity"/>
    <property type="evidence" value="ECO:0007669"/>
    <property type="project" value="TreeGrafter"/>
</dbReference>
<feature type="non-terminal residue" evidence="7">
    <location>
        <position position="139"/>
    </location>
</feature>
<dbReference type="GO" id="GO:0005886">
    <property type="term" value="C:plasma membrane"/>
    <property type="evidence" value="ECO:0007669"/>
    <property type="project" value="TreeGrafter"/>
</dbReference>
<dbReference type="PRINTS" id="PR00173">
    <property type="entry name" value="EDTRNSPORT"/>
</dbReference>
<comment type="similarity">
    <text evidence="6">Belongs to the dicarboxylate/amino acid:cation symporter (DAACS) (TC 2.A.23) family.</text>
</comment>
<gene>
    <name evidence="7" type="ORF">Tci_898681</name>
</gene>
<organism evidence="7">
    <name type="scientific">Tanacetum cinerariifolium</name>
    <name type="common">Dalmatian daisy</name>
    <name type="synonym">Chrysanthemum cinerariifolium</name>
    <dbReference type="NCBI Taxonomy" id="118510"/>
    <lineage>
        <taxon>Eukaryota</taxon>
        <taxon>Viridiplantae</taxon>
        <taxon>Streptophyta</taxon>
        <taxon>Embryophyta</taxon>
        <taxon>Tracheophyta</taxon>
        <taxon>Spermatophyta</taxon>
        <taxon>Magnoliopsida</taxon>
        <taxon>eudicotyledons</taxon>
        <taxon>Gunneridae</taxon>
        <taxon>Pentapetalae</taxon>
        <taxon>asterids</taxon>
        <taxon>campanulids</taxon>
        <taxon>Asterales</taxon>
        <taxon>Asteraceae</taxon>
        <taxon>Asteroideae</taxon>
        <taxon>Anthemideae</taxon>
        <taxon>Anthemidinae</taxon>
        <taxon>Tanacetum</taxon>
    </lineage>
</organism>
<evidence type="ECO:0000256" key="6">
    <source>
        <dbReference type="RuleBase" id="RU361216"/>
    </source>
</evidence>
<keyword evidence="6" id="KW-0769">Symport</keyword>
<evidence type="ECO:0000256" key="3">
    <source>
        <dbReference type="ARBA" id="ARBA00022692"/>
    </source>
</evidence>
<name>A0A699UTP0_TANCI</name>
<dbReference type="Gene3D" id="1.10.3860.10">
    <property type="entry name" value="Sodium:dicarboxylate symporter"/>
    <property type="match status" value="1"/>
</dbReference>
<feature type="transmembrane region" description="Helical" evidence="6">
    <location>
        <begin position="25"/>
        <end position="45"/>
    </location>
</feature>
<keyword evidence="4 6" id="KW-1133">Transmembrane helix</keyword>
<dbReference type="EMBL" id="BKCJ011371248">
    <property type="protein sequence ID" value="GFD26712.1"/>
    <property type="molecule type" value="Genomic_DNA"/>
</dbReference>
<evidence type="ECO:0000256" key="1">
    <source>
        <dbReference type="ARBA" id="ARBA00004141"/>
    </source>
</evidence>
<reference evidence="7" key="1">
    <citation type="journal article" date="2019" name="Sci. Rep.">
        <title>Draft genome of Tanacetum cinerariifolium, the natural source of mosquito coil.</title>
        <authorList>
            <person name="Yamashiro T."/>
            <person name="Shiraishi A."/>
            <person name="Satake H."/>
            <person name="Nakayama K."/>
        </authorList>
    </citation>
    <scope>NUCLEOTIDE SEQUENCE</scope>
</reference>